<keyword evidence="2" id="KW-1185">Reference proteome</keyword>
<proteinExistence type="predicted"/>
<gene>
    <name evidence="1" type="primary">Hypp6761</name>
    <name evidence="1" type="ORF">BLAG_LOCUS5778</name>
</gene>
<sequence length="106" mass="12558">MDYDGYSTLDDGHHTDTDETLSWLNLDDWDSEEGDDAYFSEDESFDDEVYEVDQAEEAAREQERADWEQFAEEMGYLAHLERRFDDPEEGPEAMRLYEDVVKKINE</sequence>
<protein>
    <submittedName>
        <fullName evidence="1">Hypp6761 protein</fullName>
    </submittedName>
</protein>
<organism evidence="1 2">
    <name type="scientific">Branchiostoma lanceolatum</name>
    <name type="common">Common lancelet</name>
    <name type="synonym">Amphioxus lanceolatum</name>
    <dbReference type="NCBI Taxonomy" id="7740"/>
    <lineage>
        <taxon>Eukaryota</taxon>
        <taxon>Metazoa</taxon>
        <taxon>Chordata</taxon>
        <taxon>Cephalochordata</taxon>
        <taxon>Leptocardii</taxon>
        <taxon>Amphioxiformes</taxon>
        <taxon>Branchiostomatidae</taxon>
        <taxon>Branchiostoma</taxon>
    </lineage>
</organism>
<evidence type="ECO:0000313" key="2">
    <source>
        <dbReference type="Proteomes" id="UP000838412"/>
    </source>
</evidence>
<name>A0A8K0E5L7_BRALA</name>
<evidence type="ECO:0000313" key="1">
    <source>
        <dbReference type="EMBL" id="CAH1242488.1"/>
    </source>
</evidence>
<reference evidence="1" key="1">
    <citation type="submission" date="2022-01" db="EMBL/GenBank/DDBJ databases">
        <authorList>
            <person name="Braso-Vives M."/>
        </authorList>
    </citation>
    <scope>NUCLEOTIDE SEQUENCE</scope>
</reference>
<accession>A0A8K0E5L7</accession>
<dbReference type="AlphaFoldDB" id="A0A8K0E5L7"/>
<dbReference type="EMBL" id="OV696697">
    <property type="protein sequence ID" value="CAH1242488.1"/>
    <property type="molecule type" value="Genomic_DNA"/>
</dbReference>
<dbReference type="Proteomes" id="UP000838412">
    <property type="component" value="Chromosome 12"/>
</dbReference>